<organism evidence="2">
    <name type="scientific">Granulicella tundricola (strain ATCC BAA-1859 / DSM 23138 / MP5ACTX9)</name>
    <dbReference type="NCBI Taxonomy" id="1198114"/>
    <lineage>
        <taxon>Bacteria</taxon>
        <taxon>Pseudomonadati</taxon>
        <taxon>Acidobacteriota</taxon>
        <taxon>Terriglobia</taxon>
        <taxon>Terriglobales</taxon>
        <taxon>Acidobacteriaceae</taxon>
        <taxon>Granulicella</taxon>
    </lineage>
</organism>
<dbReference type="EMBL" id="CP002480">
    <property type="protein sequence ID" value="ADW70345.1"/>
    <property type="molecule type" value="Genomic_DNA"/>
</dbReference>
<keyword evidence="2" id="KW-1185">Reference proteome</keyword>
<accession>E8X2P8</accession>
<evidence type="ECO:0000313" key="1">
    <source>
        <dbReference type="EMBL" id="ADW70345.1"/>
    </source>
</evidence>
<dbReference type="PaxDb" id="1198114-AciX9_3337"/>
<dbReference type="Proteomes" id="UP000000343">
    <property type="component" value="Chromosome"/>
</dbReference>
<reference evidence="2" key="1">
    <citation type="submission" date="2011-01" db="EMBL/GenBank/DDBJ databases">
        <title>Complete sequence of chromosome of Acidobacterium sp. MP5ACTX9.</title>
        <authorList>
            <consortium name="US DOE Joint Genome Institute"/>
            <person name="Lucas S."/>
            <person name="Copeland A."/>
            <person name="Lapidus A."/>
            <person name="Cheng J.-F."/>
            <person name="Goodwin L."/>
            <person name="Pitluck S."/>
            <person name="Teshima H."/>
            <person name="Detter J.C."/>
            <person name="Han C."/>
            <person name="Tapia R."/>
            <person name="Land M."/>
            <person name="Hauser L."/>
            <person name="Kyrpides N."/>
            <person name="Ivanova N."/>
            <person name="Ovchinnikova G."/>
            <person name="Pagani I."/>
            <person name="Rawat S.R."/>
            <person name="Mannisto M."/>
            <person name="Haggblom M.M."/>
            <person name="Woyke T."/>
        </authorList>
    </citation>
    <scope>NUCLEOTIDE SEQUENCE [LARGE SCALE GENOMIC DNA]</scope>
    <source>
        <strain evidence="2">MP5ACTX9</strain>
    </source>
</reference>
<dbReference type="HOGENOM" id="CLU_3062062_0_0_0"/>
<protein>
    <submittedName>
        <fullName evidence="1">Uncharacterized protein</fullName>
    </submittedName>
</protein>
<dbReference type="AlphaFoldDB" id="E8X2P8"/>
<dbReference type="KEGG" id="acm:AciX9_3337"/>
<proteinExistence type="predicted"/>
<gene>
    <name evidence="1" type="ordered locus">AciX9_3337</name>
</gene>
<name>E8X2P8_GRATM</name>
<evidence type="ECO:0000313" key="2">
    <source>
        <dbReference type="Proteomes" id="UP000000343"/>
    </source>
</evidence>
<sequence>MRKLMFWTTVLSGAAAAYLLFKKGVPAGTIASEVIAHPIGTLIHELESTSHSS</sequence>